<name>A0A9P8AQV5_9AGAR</name>
<dbReference type="AlphaFoldDB" id="A0A9P8AQV5"/>
<dbReference type="GeneID" id="66106577"/>
<sequence>MRGRWPGPKAESLQWKDDMRGTSVLSVDERLYACRAQRVESLERGLVTPIRAMQNPKDIIGTIRRSPIESLDTKPRYTRNSQGGQINNIDGYNCLFGDKPLSINVLLPASMALFEQYRNKHPCHRRALDEGLEAPDGAQGEIFDDDRRVEEAERVFSSDFGSM</sequence>
<dbReference type="RefSeq" id="XP_043037910.1">
    <property type="nucleotide sequence ID" value="XM_043184280.1"/>
</dbReference>
<evidence type="ECO:0000313" key="2">
    <source>
        <dbReference type="Proteomes" id="UP000812287"/>
    </source>
</evidence>
<dbReference type="Proteomes" id="UP000812287">
    <property type="component" value="Unassembled WGS sequence"/>
</dbReference>
<protein>
    <submittedName>
        <fullName evidence="1">Uncharacterized protein</fullName>
    </submittedName>
</protein>
<dbReference type="EMBL" id="MU250540">
    <property type="protein sequence ID" value="KAG7444410.1"/>
    <property type="molecule type" value="Genomic_DNA"/>
</dbReference>
<organism evidence="1 2">
    <name type="scientific">Guyanagaster necrorhizus</name>
    <dbReference type="NCBI Taxonomy" id="856835"/>
    <lineage>
        <taxon>Eukaryota</taxon>
        <taxon>Fungi</taxon>
        <taxon>Dikarya</taxon>
        <taxon>Basidiomycota</taxon>
        <taxon>Agaricomycotina</taxon>
        <taxon>Agaricomycetes</taxon>
        <taxon>Agaricomycetidae</taxon>
        <taxon>Agaricales</taxon>
        <taxon>Marasmiineae</taxon>
        <taxon>Physalacriaceae</taxon>
        <taxon>Guyanagaster</taxon>
    </lineage>
</organism>
<gene>
    <name evidence="1" type="ORF">BT62DRAFT_921223</name>
</gene>
<evidence type="ECO:0000313" key="1">
    <source>
        <dbReference type="EMBL" id="KAG7444410.1"/>
    </source>
</evidence>
<accession>A0A9P8AQV5</accession>
<proteinExistence type="predicted"/>
<reference evidence="1" key="1">
    <citation type="submission" date="2020-11" db="EMBL/GenBank/DDBJ databases">
        <title>Adaptations for nitrogen fixation in a non-lichenized fungal sporocarp promotes dispersal by wood-feeding termites.</title>
        <authorList>
            <consortium name="DOE Joint Genome Institute"/>
            <person name="Koch R.A."/>
            <person name="Yoon G."/>
            <person name="Arayal U."/>
            <person name="Lail K."/>
            <person name="Amirebrahimi M."/>
            <person name="Labutti K."/>
            <person name="Lipzen A."/>
            <person name="Riley R."/>
            <person name="Barry K."/>
            <person name="Henrissat B."/>
            <person name="Grigoriev I.V."/>
            <person name="Herr J.R."/>
            <person name="Aime M.C."/>
        </authorList>
    </citation>
    <scope>NUCLEOTIDE SEQUENCE</scope>
    <source>
        <strain evidence="1">MCA 3950</strain>
    </source>
</reference>
<comment type="caution">
    <text evidence="1">The sequence shown here is derived from an EMBL/GenBank/DDBJ whole genome shotgun (WGS) entry which is preliminary data.</text>
</comment>
<keyword evidence="2" id="KW-1185">Reference proteome</keyword>